<dbReference type="GO" id="GO:0003676">
    <property type="term" value="F:nucleic acid binding"/>
    <property type="evidence" value="ECO:0007669"/>
    <property type="project" value="InterPro"/>
</dbReference>
<dbReference type="EMBL" id="JACHIO010000003">
    <property type="protein sequence ID" value="MBB5062690.1"/>
    <property type="molecule type" value="Genomic_DNA"/>
</dbReference>
<evidence type="ECO:0000259" key="2">
    <source>
        <dbReference type="Pfam" id="PF17761"/>
    </source>
</evidence>
<dbReference type="GO" id="GO:0004519">
    <property type="term" value="F:endonuclease activity"/>
    <property type="evidence" value="ECO:0007669"/>
    <property type="project" value="UniProtKB-KW"/>
</dbReference>
<feature type="domain" description="YhcG PDDEXK nuclease" evidence="1">
    <location>
        <begin position="189"/>
        <end position="342"/>
    </location>
</feature>
<gene>
    <name evidence="3" type="ORF">HDF15_001020</name>
</gene>
<feature type="domain" description="YhcG N-terminal" evidence="2">
    <location>
        <begin position="31"/>
        <end position="167"/>
    </location>
</feature>
<name>A0A7W8E9T4_9BACT</name>
<dbReference type="InterPro" id="IPR041527">
    <property type="entry name" value="YhcG_N"/>
</dbReference>
<dbReference type="InterPro" id="IPR053148">
    <property type="entry name" value="PD-DEXK-like_domain"/>
</dbReference>
<dbReference type="Pfam" id="PF06250">
    <property type="entry name" value="YhcG_C"/>
    <property type="match status" value="1"/>
</dbReference>
<keyword evidence="3" id="KW-0378">Hydrolase</keyword>
<dbReference type="PANTHER" id="PTHR30547:SF0">
    <property type="entry name" value="BLR8175 PROTEIN"/>
    <property type="match status" value="1"/>
</dbReference>
<keyword evidence="3" id="KW-0255">Endonuclease</keyword>
<accession>A0A7W8E9T4</accession>
<dbReference type="InterPro" id="IPR011856">
    <property type="entry name" value="tRNA_endonuc-like_dom_sf"/>
</dbReference>
<reference evidence="3 4" key="1">
    <citation type="submission" date="2020-08" db="EMBL/GenBank/DDBJ databases">
        <title>Genomic Encyclopedia of Type Strains, Phase IV (KMG-V): Genome sequencing to study the core and pangenomes of soil and plant-associated prokaryotes.</title>
        <authorList>
            <person name="Whitman W."/>
        </authorList>
    </citation>
    <scope>NUCLEOTIDE SEQUENCE [LARGE SCALE GENOMIC DNA]</scope>
    <source>
        <strain evidence="3 4">X5P3</strain>
    </source>
</reference>
<sequence>MSLIVGNLHATLKSMKSALLPPTGYPEFLQELKTRIRGAQVRAALAVNRELILLYWSIGRDILLRQGMEGWGTRVIDRLAHDLQNEFPGVEGFGARSLKYMRALAEAWPEEAIVQQLIAQLPWGHNLRVLDRIKDRRTREWYLRAAFEHGWSQNVLVHMISSRLHEREGKALTNFEQTLPPPDSDMAEQILRDPYNFDFLTLADDFKERELERGLLIHLRDLLLELGRGFAFVGSQVPLPVGDQTFYLDLLFYHVRLHCYFVIELKTGEFKPEYAGKLNFYLSAVDGIMKSDRDDPTIGLLLCESHNEAIVELSFKNFQKPIGVSTYTVTREMPKALEQEVPSIEDLKGIVEKLRTELAAARKADQAEPEEGT</sequence>
<dbReference type="PANTHER" id="PTHR30547">
    <property type="entry name" value="UNCHARACTERIZED PROTEIN YHCG-RELATED"/>
    <property type="match status" value="1"/>
</dbReference>
<protein>
    <submittedName>
        <fullName evidence="3">Putative nuclease of restriction endonuclease-like (RecB) superfamily</fullName>
    </submittedName>
</protein>
<evidence type="ECO:0000259" key="1">
    <source>
        <dbReference type="Pfam" id="PF06250"/>
    </source>
</evidence>
<keyword evidence="3" id="KW-0540">Nuclease</keyword>
<proteinExistence type="predicted"/>
<evidence type="ECO:0000313" key="4">
    <source>
        <dbReference type="Proteomes" id="UP000584867"/>
    </source>
</evidence>
<dbReference type="Gene3D" id="3.40.1350.10">
    <property type="match status" value="1"/>
</dbReference>
<dbReference type="AlphaFoldDB" id="A0A7W8E9T4"/>
<dbReference type="Pfam" id="PF17761">
    <property type="entry name" value="DUF1016_N"/>
    <property type="match status" value="1"/>
</dbReference>
<organism evidence="3 4">
    <name type="scientific">Granulicella mallensis</name>
    <dbReference type="NCBI Taxonomy" id="940614"/>
    <lineage>
        <taxon>Bacteria</taxon>
        <taxon>Pseudomonadati</taxon>
        <taxon>Acidobacteriota</taxon>
        <taxon>Terriglobia</taxon>
        <taxon>Terriglobales</taxon>
        <taxon>Acidobacteriaceae</taxon>
        <taxon>Granulicella</taxon>
    </lineage>
</organism>
<dbReference type="InterPro" id="IPR009362">
    <property type="entry name" value="YhcG_C"/>
</dbReference>
<comment type="caution">
    <text evidence="3">The sequence shown here is derived from an EMBL/GenBank/DDBJ whole genome shotgun (WGS) entry which is preliminary data.</text>
</comment>
<evidence type="ECO:0000313" key="3">
    <source>
        <dbReference type="EMBL" id="MBB5062690.1"/>
    </source>
</evidence>
<dbReference type="Proteomes" id="UP000584867">
    <property type="component" value="Unassembled WGS sequence"/>
</dbReference>